<reference evidence="2" key="1">
    <citation type="journal article" date="2014" name="Front. Microbiol.">
        <title>High frequency of phylogenetically diverse reductive dehalogenase-homologous genes in deep subseafloor sedimentary metagenomes.</title>
        <authorList>
            <person name="Kawai M."/>
            <person name="Futagami T."/>
            <person name="Toyoda A."/>
            <person name="Takaki Y."/>
            <person name="Nishi S."/>
            <person name="Hori S."/>
            <person name="Arai W."/>
            <person name="Tsubouchi T."/>
            <person name="Morono Y."/>
            <person name="Uchiyama I."/>
            <person name="Ito T."/>
            <person name="Fujiyama A."/>
            <person name="Inagaki F."/>
            <person name="Takami H."/>
        </authorList>
    </citation>
    <scope>NUCLEOTIDE SEQUENCE</scope>
    <source>
        <strain evidence="2">Expedition CK06-06</strain>
    </source>
</reference>
<proteinExistence type="predicted"/>
<dbReference type="EMBL" id="BARW01003248">
    <property type="protein sequence ID" value="GAI65071.1"/>
    <property type="molecule type" value="Genomic_DNA"/>
</dbReference>
<comment type="caution">
    <text evidence="2">The sequence shown here is derived from an EMBL/GenBank/DDBJ whole genome shotgun (WGS) entry which is preliminary data.</text>
</comment>
<gene>
    <name evidence="2" type="ORF">S12H4_08415</name>
</gene>
<sequence length="225" mass="25147">SRVPVERVLFPRPDHTKALEEFAGSVGASETQNKAPSEQKTTITTTQVAENPPEIKPQEAPKVHLAEPQPGGLSTEQTVDYQNREIGKLLLRMERHYAQKMRVGGIPCDCGAQKHLLDLESLCEETIPMVDNPQVYYSVMNWVKEVGPKSTDQAAKSGLHDEEYPIFSHQARDFRKEIIGSLEPSALFPKKPGEPEGTRILPVVSEEEKEQIKQKAIEKIEEVLG</sequence>
<evidence type="ECO:0000313" key="2">
    <source>
        <dbReference type="EMBL" id="GAI65071.1"/>
    </source>
</evidence>
<protein>
    <submittedName>
        <fullName evidence="2">Uncharacterized protein</fullName>
    </submittedName>
</protein>
<feature type="non-terminal residue" evidence="2">
    <location>
        <position position="1"/>
    </location>
</feature>
<dbReference type="AlphaFoldDB" id="X1RDK4"/>
<accession>X1RDK4</accession>
<evidence type="ECO:0000256" key="1">
    <source>
        <dbReference type="SAM" id="MobiDB-lite"/>
    </source>
</evidence>
<feature type="region of interest" description="Disordered" evidence="1">
    <location>
        <begin position="23"/>
        <end position="59"/>
    </location>
</feature>
<name>X1RDK4_9ZZZZ</name>
<organism evidence="2">
    <name type="scientific">marine sediment metagenome</name>
    <dbReference type="NCBI Taxonomy" id="412755"/>
    <lineage>
        <taxon>unclassified sequences</taxon>
        <taxon>metagenomes</taxon>
        <taxon>ecological metagenomes</taxon>
    </lineage>
</organism>
<feature type="compositionally biased region" description="Polar residues" evidence="1">
    <location>
        <begin position="28"/>
        <end position="49"/>
    </location>
</feature>